<dbReference type="EMBL" id="JBHLSW010000004">
    <property type="protein sequence ID" value="MFC0633491.1"/>
    <property type="molecule type" value="Genomic_DNA"/>
</dbReference>
<dbReference type="Gene3D" id="3.40.30.10">
    <property type="entry name" value="Glutaredoxin"/>
    <property type="match status" value="1"/>
</dbReference>
<dbReference type="PANTHER" id="PTHR42673">
    <property type="entry name" value="MALEYLACETOACETATE ISOMERASE"/>
    <property type="match status" value="1"/>
</dbReference>
<gene>
    <name evidence="2" type="ORF">ACFFGE_06325</name>
</gene>
<evidence type="ECO:0000259" key="1">
    <source>
        <dbReference type="PROSITE" id="PS50404"/>
    </source>
</evidence>
<comment type="caution">
    <text evidence="2">The sequence shown here is derived from an EMBL/GenBank/DDBJ whole genome shotgun (WGS) entry which is preliminary data.</text>
</comment>
<feature type="domain" description="GST N-terminal" evidence="1">
    <location>
        <begin position="1"/>
        <end position="82"/>
    </location>
</feature>
<dbReference type="Pfam" id="PF13409">
    <property type="entry name" value="GST_N_2"/>
    <property type="match status" value="1"/>
</dbReference>
<name>A0ABV6R1Y9_9CAUL</name>
<dbReference type="CDD" id="cd03194">
    <property type="entry name" value="GST_C_3"/>
    <property type="match status" value="1"/>
</dbReference>
<evidence type="ECO:0000313" key="3">
    <source>
        <dbReference type="Proteomes" id="UP001589906"/>
    </source>
</evidence>
<organism evidence="2 3">
    <name type="scientific">Brevundimonas balnearis</name>
    <dbReference type="NCBI Taxonomy" id="1572858"/>
    <lineage>
        <taxon>Bacteria</taxon>
        <taxon>Pseudomonadati</taxon>
        <taxon>Pseudomonadota</taxon>
        <taxon>Alphaproteobacteria</taxon>
        <taxon>Caulobacterales</taxon>
        <taxon>Caulobacteraceae</taxon>
        <taxon>Brevundimonas</taxon>
    </lineage>
</organism>
<evidence type="ECO:0000313" key="2">
    <source>
        <dbReference type="EMBL" id="MFC0633491.1"/>
    </source>
</evidence>
<dbReference type="InterPro" id="IPR036282">
    <property type="entry name" value="Glutathione-S-Trfase_C_sf"/>
</dbReference>
<protein>
    <submittedName>
        <fullName evidence="2">Glutathione S-transferase</fullName>
    </submittedName>
</protein>
<dbReference type="SUPFAM" id="SSF52833">
    <property type="entry name" value="Thioredoxin-like"/>
    <property type="match status" value="1"/>
</dbReference>
<proteinExistence type="predicted"/>
<dbReference type="SUPFAM" id="SSF47616">
    <property type="entry name" value="GST C-terminal domain-like"/>
    <property type="match status" value="1"/>
</dbReference>
<sequence>MRLIVGNMIFSTWSLRPWLVLRRAGLDPELVEVQLYGDDDWKARLFEVSPTGKVPLLQVEGEAIPDSLAISLWCADRHPDKGLWPAEPVARAQAFAVVCEMHSGFAALRTECGMGMDAQGVLHTMFGPDRSPPPASAAVEADVRRLVEIFTGCRGRFGAGGPYLFGDWSIADAFFTPVATRIRHFQIDLAAHGDDGTARAYVETLLADPFVQEWKRRAGVA</sequence>
<dbReference type="PANTHER" id="PTHR42673:SF4">
    <property type="entry name" value="MALEYLACETOACETATE ISOMERASE"/>
    <property type="match status" value="1"/>
</dbReference>
<dbReference type="InterPro" id="IPR036249">
    <property type="entry name" value="Thioredoxin-like_sf"/>
</dbReference>
<keyword evidence="3" id="KW-1185">Reference proteome</keyword>
<dbReference type="RefSeq" id="WP_376835406.1">
    <property type="nucleotide sequence ID" value="NZ_JBHLSW010000004.1"/>
</dbReference>
<dbReference type="Gene3D" id="1.20.1050.10">
    <property type="match status" value="1"/>
</dbReference>
<reference evidence="2 3" key="1">
    <citation type="submission" date="2024-09" db="EMBL/GenBank/DDBJ databases">
        <authorList>
            <person name="Sun Q."/>
            <person name="Mori K."/>
        </authorList>
    </citation>
    <scope>NUCLEOTIDE SEQUENCE [LARGE SCALE GENOMIC DNA]</scope>
    <source>
        <strain evidence="2 3">NCAIM B.02621</strain>
    </source>
</reference>
<dbReference type="Proteomes" id="UP001589906">
    <property type="component" value="Unassembled WGS sequence"/>
</dbReference>
<dbReference type="InterPro" id="IPR004045">
    <property type="entry name" value="Glutathione_S-Trfase_N"/>
</dbReference>
<accession>A0ABV6R1Y9</accession>
<dbReference type="PROSITE" id="PS50404">
    <property type="entry name" value="GST_NTER"/>
    <property type="match status" value="1"/>
</dbReference>